<evidence type="ECO:0000256" key="2">
    <source>
        <dbReference type="ARBA" id="ARBA00022475"/>
    </source>
</evidence>
<feature type="domain" description="ABC3 transporter permease C-terminal" evidence="8">
    <location>
        <begin position="256"/>
        <end position="369"/>
    </location>
</feature>
<feature type="transmembrane region" description="Helical" evidence="7">
    <location>
        <begin position="20"/>
        <end position="44"/>
    </location>
</feature>
<comment type="similarity">
    <text evidence="6">Belongs to the ABC-4 integral membrane protein family.</text>
</comment>
<evidence type="ECO:0000256" key="7">
    <source>
        <dbReference type="SAM" id="Phobius"/>
    </source>
</evidence>
<dbReference type="EMBL" id="BOOA01000006">
    <property type="protein sequence ID" value="GIH22727.1"/>
    <property type="molecule type" value="Genomic_DNA"/>
</dbReference>
<keyword evidence="5 7" id="KW-0472">Membrane</keyword>
<evidence type="ECO:0000256" key="3">
    <source>
        <dbReference type="ARBA" id="ARBA00022692"/>
    </source>
</evidence>
<dbReference type="PANTHER" id="PTHR30572:SF4">
    <property type="entry name" value="ABC TRANSPORTER PERMEASE YTRF"/>
    <property type="match status" value="1"/>
</dbReference>
<comment type="caution">
    <text evidence="10">The sequence shown here is derived from an EMBL/GenBank/DDBJ whole genome shotgun (WGS) entry which is preliminary data.</text>
</comment>
<accession>A0A919ULY7</accession>
<dbReference type="Pfam" id="PF02687">
    <property type="entry name" value="FtsX"/>
    <property type="match status" value="1"/>
</dbReference>
<feature type="domain" description="MacB-like periplasmic core" evidence="9">
    <location>
        <begin position="18"/>
        <end position="212"/>
    </location>
</feature>
<dbReference type="InterPro" id="IPR025857">
    <property type="entry name" value="MacB_PCD"/>
</dbReference>
<reference evidence="10" key="1">
    <citation type="submission" date="2021-01" db="EMBL/GenBank/DDBJ databases">
        <title>Whole genome shotgun sequence of Acrocarpospora phusangensis NBRC 108782.</title>
        <authorList>
            <person name="Komaki H."/>
            <person name="Tamura T."/>
        </authorList>
    </citation>
    <scope>NUCLEOTIDE SEQUENCE</scope>
    <source>
        <strain evidence="10">NBRC 108782</strain>
    </source>
</reference>
<sequence length="375" mass="38341">MGDLIAEAVEAVRARPRTALTALGIALGIAALVATIGLTGTAAAQLSARFDALKATTVTLHGLSEDETGEVGRVERLNGVVAAGVVSAASGELPTVRASGGPPVETVVMSASASALRALNVRPVSGRAYQDDTDRGRQVALLGDIAARSLGIDHPNTEISISGVTYRLIGIVTTPELDSQAPLAAIIPDWASAKRIDFGEPQLVIKTRLGAAQQVGREAKVALRPQAPDTLPAEIPPDPRHLRAQVETDARDLFLLMAAVSLLVGALSVANTMLIAVLERRHEIGLRRAVGATRGAILTQFLIESGLLGLAGGIVGGIAGLDVVIAVALAKGWTAAISGWVLAAAPLTGLLVGLSAGLHPAVRAGRMEPLTALAT</sequence>
<evidence type="ECO:0000256" key="1">
    <source>
        <dbReference type="ARBA" id="ARBA00004651"/>
    </source>
</evidence>
<name>A0A919ULY7_9ACTN</name>
<comment type="subcellular location">
    <subcellularLocation>
        <location evidence="1">Cell membrane</location>
        <topology evidence="1">Multi-pass membrane protein</topology>
    </subcellularLocation>
</comment>
<organism evidence="10 11">
    <name type="scientific">Acrocarpospora phusangensis</name>
    <dbReference type="NCBI Taxonomy" id="1070424"/>
    <lineage>
        <taxon>Bacteria</taxon>
        <taxon>Bacillati</taxon>
        <taxon>Actinomycetota</taxon>
        <taxon>Actinomycetes</taxon>
        <taxon>Streptosporangiales</taxon>
        <taxon>Streptosporangiaceae</taxon>
        <taxon>Acrocarpospora</taxon>
    </lineage>
</organism>
<dbReference type="Proteomes" id="UP000640052">
    <property type="component" value="Unassembled WGS sequence"/>
</dbReference>
<dbReference type="InterPro" id="IPR003838">
    <property type="entry name" value="ABC3_permease_C"/>
</dbReference>
<dbReference type="PANTHER" id="PTHR30572">
    <property type="entry name" value="MEMBRANE COMPONENT OF TRANSPORTER-RELATED"/>
    <property type="match status" value="1"/>
</dbReference>
<dbReference type="InterPro" id="IPR050250">
    <property type="entry name" value="Macrolide_Exporter_MacB"/>
</dbReference>
<evidence type="ECO:0000313" key="10">
    <source>
        <dbReference type="EMBL" id="GIH22727.1"/>
    </source>
</evidence>
<evidence type="ECO:0000256" key="6">
    <source>
        <dbReference type="ARBA" id="ARBA00038076"/>
    </source>
</evidence>
<evidence type="ECO:0000259" key="9">
    <source>
        <dbReference type="Pfam" id="PF12704"/>
    </source>
</evidence>
<dbReference type="AlphaFoldDB" id="A0A919ULY7"/>
<dbReference type="RefSeq" id="WP_204039564.1">
    <property type="nucleotide sequence ID" value="NZ_BOOA01000006.1"/>
</dbReference>
<proteinExistence type="inferred from homology"/>
<keyword evidence="3 7" id="KW-0812">Transmembrane</keyword>
<protein>
    <submittedName>
        <fullName evidence="10">ABC transporter permease</fullName>
    </submittedName>
</protein>
<feature type="transmembrane region" description="Helical" evidence="7">
    <location>
        <begin position="253"/>
        <end position="278"/>
    </location>
</feature>
<keyword evidence="11" id="KW-1185">Reference proteome</keyword>
<evidence type="ECO:0000259" key="8">
    <source>
        <dbReference type="Pfam" id="PF02687"/>
    </source>
</evidence>
<dbReference type="GO" id="GO:0005886">
    <property type="term" value="C:plasma membrane"/>
    <property type="evidence" value="ECO:0007669"/>
    <property type="project" value="UniProtKB-SubCell"/>
</dbReference>
<evidence type="ECO:0000313" key="11">
    <source>
        <dbReference type="Proteomes" id="UP000640052"/>
    </source>
</evidence>
<evidence type="ECO:0000256" key="4">
    <source>
        <dbReference type="ARBA" id="ARBA00022989"/>
    </source>
</evidence>
<feature type="transmembrane region" description="Helical" evidence="7">
    <location>
        <begin position="307"/>
        <end position="330"/>
    </location>
</feature>
<keyword evidence="2" id="KW-1003">Cell membrane</keyword>
<keyword evidence="4 7" id="KW-1133">Transmembrane helix</keyword>
<dbReference type="Pfam" id="PF12704">
    <property type="entry name" value="MacB_PCD"/>
    <property type="match status" value="1"/>
</dbReference>
<feature type="transmembrane region" description="Helical" evidence="7">
    <location>
        <begin position="336"/>
        <end position="358"/>
    </location>
</feature>
<gene>
    <name evidence="10" type="ORF">Aph01nite_10370</name>
</gene>
<dbReference type="GO" id="GO:0022857">
    <property type="term" value="F:transmembrane transporter activity"/>
    <property type="evidence" value="ECO:0007669"/>
    <property type="project" value="TreeGrafter"/>
</dbReference>
<evidence type="ECO:0000256" key="5">
    <source>
        <dbReference type="ARBA" id="ARBA00023136"/>
    </source>
</evidence>